<sequence length="82" mass="9566">MQINGFEYSKEEVLEALERKGYRIVTATFYNEEHIHGSTFIKHHYSTECAICISDQTPNEANEWHLIAKKEFEKKPGKPPLI</sequence>
<name>A0A0J7IW95_9FLAO</name>
<evidence type="ECO:0000313" key="1">
    <source>
        <dbReference type="EMBL" id="KMQ70227.1"/>
    </source>
</evidence>
<evidence type="ECO:0000313" key="2">
    <source>
        <dbReference type="Proteomes" id="UP000035900"/>
    </source>
</evidence>
<proteinExistence type="predicted"/>
<dbReference type="OrthoDB" id="1264624at2"/>
<dbReference type="PATRIC" id="fig|1304281.5.peg.2870"/>
<dbReference type="AlphaFoldDB" id="A0A0J7IW95"/>
<dbReference type="Proteomes" id="UP000035900">
    <property type="component" value="Unassembled WGS sequence"/>
</dbReference>
<organism evidence="1 2">
    <name type="scientific">Chryseobacterium koreense CCUG 49689</name>
    <dbReference type="NCBI Taxonomy" id="1304281"/>
    <lineage>
        <taxon>Bacteria</taxon>
        <taxon>Pseudomonadati</taxon>
        <taxon>Bacteroidota</taxon>
        <taxon>Flavobacteriia</taxon>
        <taxon>Flavobacteriales</taxon>
        <taxon>Weeksellaceae</taxon>
        <taxon>Chryseobacterium group</taxon>
        <taxon>Chryseobacterium</taxon>
    </lineage>
</organism>
<dbReference type="STRING" id="1304281.ACM44_13295"/>
<reference evidence="1 2" key="1">
    <citation type="journal article" date="2004" name="Int. J. Syst. Evol. Microbiol.">
        <title>Kaistella koreensis gen. nov., sp. nov., a novel member of the Chryseobacterium-Bergeyella-Riemerella branch.</title>
        <authorList>
            <person name="Kim M.K."/>
            <person name="Im W.T."/>
            <person name="Shin Y.K."/>
            <person name="Lim J.H."/>
            <person name="Kim S.H."/>
            <person name="Lee B.C."/>
            <person name="Park M.Y."/>
            <person name="Lee K.Y."/>
            <person name="Lee S.T."/>
        </authorList>
    </citation>
    <scope>NUCLEOTIDE SEQUENCE [LARGE SCALE GENOMIC DNA]</scope>
    <source>
        <strain evidence="1 2">CCUG 49689</strain>
    </source>
</reference>
<keyword evidence="2" id="KW-1185">Reference proteome</keyword>
<accession>A0A0J7IW95</accession>
<dbReference type="EMBL" id="LFNG01000024">
    <property type="protein sequence ID" value="KMQ70227.1"/>
    <property type="molecule type" value="Genomic_DNA"/>
</dbReference>
<comment type="caution">
    <text evidence="1">The sequence shown here is derived from an EMBL/GenBank/DDBJ whole genome shotgun (WGS) entry which is preliminary data.</text>
</comment>
<protein>
    <submittedName>
        <fullName evidence="1">Uncharacterized protein</fullName>
    </submittedName>
</protein>
<dbReference type="RefSeq" id="WP_048500542.1">
    <property type="nucleotide sequence ID" value="NZ_LFNG01000024.1"/>
</dbReference>
<gene>
    <name evidence="1" type="ORF">ACM44_13295</name>
</gene>